<organism evidence="3 4">
    <name type="scientific">Staurois parvus</name>
    <dbReference type="NCBI Taxonomy" id="386267"/>
    <lineage>
        <taxon>Eukaryota</taxon>
        <taxon>Metazoa</taxon>
        <taxon>Chordata</taxon>
        <taxon>Craniata</taxon>
        <taxon>Vertebrata</taxon>
        <taxon>Euteleostomi</taxon>
        <taxon>Amphibia</taxon>
        <taxon>Batrachia</taxon>
        <taxon>Anura</taxon>
        <taxon>Neobatrachia</taxon>
        <taxon>Ranoidea</taxon>
        <taxon>Ranidae</taxon>
        <taxon>Staurois</taxon>
    </lineage>
</organism>
<evidence type="ECO:0000259" key="2">
    <source>
        <dbReference type="PROSITE" id="PS50893"/>
    </source>
</evidence>
<dbReference type="InterPro" id="IPR039421">
    <property type="entry name" value="Type_1_exporter"/>
</dbReference>
<feature type="region of interest" description="Disordered" evidence="1">
    <location>
        <begin position="173"/>
        <end position="194"/>
    </location>
</feature>
<evidence type="ECO:0000256" key="1">
    <source>
        <dbReference type="SAM" id="MobiDB-lite"/>
    </source>
</evidence>
<dbReference type="InterPro" id="IPR027417">
    <property type="entry name" value="P-loop_NTPase"/>
</dbReference>
<evidence type="ECO:0000313" key="3">
    <source>
        <dbReference type="EMBL" id="CAI9556102.1"/>
    </source>
</evidence>
<accession>A0ABN9C932</accession>
<proteinExistence type="predicted"/>
<feature type="compositionally biased region" description="Basic and acidic residues" evidence="1">
    <location>
        <begin position="176"/>
        <end position="194"/>
    </location>
</feature>
<name>A0ABN9C932_9NEOB</name>
<dbReference type="PANTHER" id="PTHR43394">
    <property type="entry name" value="ATP-DEPENDENT PERMEASE MDL1, MITOCHONDRIAL"/>
    <property type="match status" value="1"/>
</dbReference>
<dbReference type="Pfam" id="PF00005">
    <property type="entry name" value="ABC_tran"/>
    <property type="match status" value="1"/>
</dbReference>
<dbReference type="PROSITE" id="PS50893">
    <property type="entry name" value="ABC_TRANSPORTER_2"/>
    <property type="match status" value="1"/>
</dbReference>
<dbReference type="SUPFAM" id="SSF52540">
    <property type="entry name" value="P-loop containing nucleoside triphosphate hydrolases"/>
    <property type="match status" value="1"/>
</dbReference>
<dbReference type="PANTHER" id="PTHR43394:SF21">
    <property type="entry name" value="ATP BINDING CASSETTE SUBFAMILY B MEMBER 9"/>
    <property type="match status" value="1"/>
</dbReference>
<gene>
    <name evidence="3" type="ORF">SPARVUS_LOCUS4509751</name>
</gene>
<dbReference type="InterPro" id="IPR003439">
    <property type="entry name" value="ABC_transporter-like_ATP-bd"/>
</dbReference>
<comment type="caution">
    <text evidence="3">The sequence shown here is derived from an EMBL/GenBank/DDBJ whole genome shotgun (WGS) entry which is preliminary data.</text>
</comment>
<protein>
    <recommendedName>
        <fullName evidence="2">ABC transporter domain-containing protein</fullName>
    </recommendedName>
</protein>
<dbReference type="PROSITE" id="PS00211">
    <property type="entry name" value="ABC_TRANSPORTER_1"/>
    <property type="match status" value="1"/>
</dbReference>
<dbReference type="EMBL" id="CATNWA010008436">
    <property type="protein sequence ID" value="CAI9556102.1"/>
    <property type="molecule type" value="Genomic_DNA"/>
</dbReference>
<feature type="domain" description="ABC transporter" evidence="2">
    <location>
        <begin position="7"/>
        <end position="169"/>
    </location>
</feature>
<dbReference type="InterPro" id="IPR017871">
    <property type="entry name" value="ABC_transporter-like_CS"/>
</dbReference>
<reference evidence="3" key="1">
    <citation type="submission" date="2023-05" db="EMBL/GenBank/DDBJ databases">
        <authorList>
            <person name="Stuckert A."/>
        </authorList>
    </citation>
    <scope>NUCLEOTIDE SEQUENCE</scope>
</reference>
<dbReference type="Gene3D" id="3.40.50.300">
    <property type="entry name" value="P-loop containing nucleotide triphosphate hydrolases"/>
    <property type="match status" value="1"/>
</dbReference>
<sequence>MYDHKYLHAKVSMVSQEPVLFARSIESNISYGLSSVPLEIVIGAAKRASAHSFITELQDGYDTETGEKGAQLSGGQKQRVAIARSLIRNPRVLILDEATSALDAENEHAIQQAMNNDLQGRTVLIIAHRLSTVEKAHNIIVLDKGTVVQQGSHKELMEEGGLYSQLVQRQVSGLGSEEKDRIRSTHHQEEGTEK</sequence>
<evidence type="ECO:0000313" key="4">
    <source>
        <dbReference type="Proteomes" id="UP001162483"/>
    </source>
</evidence>
<dbReference type="Proteomes" id="UP001162483">
    <property type="component" value="Unassembled WGS sequence"/>
</dbReference>
<keyword evidence="4" id="KW-1185">Reference proteome</keyword>